<evidence type="ECO:0000313" key="4">
    <source>
        <dbReference type="Proteomes" id="UP001354989"/>
    </source>
</evidence>
<evidence type="ECO:0000259" key="2">
    <source>
        <dbReference type="Pfam" id="PF10988"/>
    </source>
</evidence>
<sequence length="226" mass="24990">MKSPVILILCLLLFGTAQAKDQYKEHRTVGDFTKVQLEGAFTLFITQGNSNALALEAKKQSVIHRLHTEVRGETLYITTDDNMDKAKKLTVYLQVKDLSLLKVLGATKVYSKNPLTNDLRVELLGAAKVRLLVQNKQLEFHAQGVSSSIIKGKVQQADFQMEGMGKLDAEELICTDAHVYLAGFCKANLYVKNKIMGNIEGFCKLAVAGTENSAIVSSEFSKYDIN</sequence>
<dbReference type="Gene3D" id="2.160.20.120">
    <property type="match status" value="1"/>
</dbReference>
<dbReference type="Proteomes" id="UP001354989">
    <property type="component" value="Chromosome"/>
</dbReference>
<dbReference type="RefSeq" id="WP_338397101.1">
    <property type="nucleotide sequence ID" value="NZ_AP025292.1"/>
</dbReference>
<dbReference type="InterPro" id="IPR021255">
    <property type="entry name" value="DUF2807"/>
</dbReference>
<reference evidence="3 4" key="1">
    <citation type="submission" date="2021-12" db="EMBL/GenBank/DDBJ databases">
        <title>Genome sequencing of bacteria with rrn-lacking chromosome and rrn-plasmid.</title>
        <authorList>
            <person name="Anda M."/>
            <person name="Iwasaki W."/>
        </authorList>
    </citation>
    <scope>NUCLEOTIDE SEQUENCE [LARGE SCALE GENOMIC DNA]</scope>
    <source>
        <strain evidence="3 4">NBRC 101262</strain>
    </source>
</reference>
<keyword evidence="4" id="KW-1185">Reference proteome</keyword>
<dbReference type="Pfam" id="PF10988">
    <property type="entry name" value="DUF2807"/>
    <property type="match status" value="1"/>
</dbReference>
<feature type="chain" id="PRO_5046214883" description="Putative auto-transporter adhesin head GIN domain-containing protein" evidence="1">
    <location>
        <begin position="20"/>
        <end position="226"/>
    </location>
</feature>
<proteinExistence type="predicted"/>
<evidence type="ECO:0000313" key="3">
    <source>
        <dbReference type="EMBL" id="BDC99947.1"/>
    </source>
</evidence>
<name>A0ABM7VG90_9BACT</name>
<evidence type="ECO:0000256" key="1">
    <source>
        <dbReference type="SAM" id="SignalP"/>
    </source>
</evidence>
<accession>A0ABM7VG90</accession>
<protein>
    <recommendedName>
        <fullName evidence="2">Putative auto-transporter adhesin head GIN domain-containing protein</fullName>
    </recommendedName>
</protein>
<dbReference type="EMBL" id="AP025292">
    <property type="protein sequence ID" value="BDC99947.1"/>
    <property type="molecule type" value="Genomic_DNA"/>
</dbReference>
<gene>
    <name evidence="3" type="ORF">PEPS_22280</name>
</gene>
<feature type="domain" description="Putative auto-transporter adhesin head GIN" evidence="2">
    <location>
        <begin position="31"/>
        <end position="209"/>
    </location>
</feature>
<feature type="signal peptide" evidence="1">
    <location>
        <begin position="1"/>
        <end position="19"/>
    </location>
</feature>
<keyword evidence="1" id="KW-0732">Signal</keyword>
<organism evidence="3 4">
    <name type="scientific">Persicobacter psychrovividus</name>
    <dbReference type="NCBI Taxonomy" id="387638"/>
    <lineage>
        <taxon>Bacteria</taxon>
        <taxon>Pseudomonadati</taxon>
        <taxon>Bacteroidota</taxon>
        <taxon>Cytophagia</taxon>
        <taxon>Cytophagales</taxon>
        <taxon>Persicobacteraceae</taxon>
        <taxon>Persicobacter</taxon>
    </lineage>
</organism>